<dbReference type="Pfam" id="PF00067">
    <property type="entry name" value="p450"/>
    <property type="match status" value="1"/>
</dbReference>
<dbReference type="EMBL" id="ML976617">
    <property type="protein sequence ID" value="KAF1843526.1"/>
    <property type="molecule type" value="Genomic_DNA"/>
</dbReference>
<name>A0A9P4GDI3_9PLEO</name>
<dbReference type="OrthoDB" id="1470350at2759"/>
<dbReference type="GO" id="GO:0020037">
    <property type="term" value="F:heme binding"/>
    <property type="evidence" value="ECO:0007669"/>
    <property type="project" value="InterPro"/>
</dbReference>
<organism evidence="2 3">
    <name type="scientific">Cucurbitaria berberidis CBS 394.84</name>
    <dbReference type="NCBI Taxonomy" id="1168544"/>
    <lineage>
        <taxon>Eukaryota</taxon>
        <taxon>Fungi</taxon>
        <taxon>Dikarya</taxon>
        <taxon>Ascomycota</taxon>
        <taxon>Pezizomycotina</taxon>
        <taxon>Dothideomycetes</taxon>
        <taxon>Pleosporomycetidae</taxon>
        <taxon>Pleosporales</taxon>
        <taxon>Pleosporineae</taxon>
        <taxon>Cucurbitariaceae</taxon>
        <taxon>Cucurbitaria</taxon>
    </lineage>
</organism>
<comment type="similarity">
    <text evidence="1">Belongs to the cytochrome P450 family.</text>
</comment>
<evidence type="ECO:0000256" key="1">
    <source>
        <dbReference type="ARBA" id="ARBA00010617"/>
    </source>
</evidence>
<dbReference type="InterPro" id="IPR050196">
    <property type="entry name" value="Cytochrome_P450_Monoox"/>
</dbReference>
<accession>A0A9P4GDI3</accession>
<dbReference type="Gene3D" id="1.10.630.10">
    <property type="entry name" value="Cytochrome P450"/>
    <property type="match status" value="1"/>
</dbReference>
<dbReference type="InterPro" id="IPR001128">
    <property type="entry name" value="Cyt_P450"/>
</dbReference>
<dbReference type="AlphaFoldDB" id="A0A9P4GDI3"/>
<dbReference type="GeneID" id="63844032"/>
<dbReference type="Proteomes" id="UP000800039">
    <property type="component" value="Unassembled WGS sequence"/>
</dbReference>
<evidence type="ECO:0000313" key="2">
    <source>
        <dbReference type="EMBL" id="KAF1843526.1"/>
    </source>
</evidence>
<keyword evidence="3" id="KW-1185">Reference proteome</keyword>
<dbReference type="PANTHER" id="PTHR24291">
    <property type="entry name" value="CYTOCHROME P450 FAMILY 4"/>
    <property type="match status" value="1"/>
</dbReference>
<sequence length="161" mass="17660">MEVLRMYPPAPTVGRKALEDVVIMGTLVPKGTDITVAAPLMNTNPELWGPDVHLFNPERWVGPNKSANGGAKSPYAFMTFIQGPRTCIGNQFSKSELLVMAAAFVGRFKFELLHPEKDLEVELSVTMSPKGGRTLVLLVKDVYSIHIRLPPAKGKSKGSWI</sequence>
<comment type="caution">
    <text evidence="2">The sequence shown here is derived from an EMBL/GenBank/DDBJ whole genome shotgun (WGS) entry which is preliminary data.</text>
</comment>
<dbReference type="InterPro" id="IPR036396">
    <property type="entry name" value="Cyt_P450_sf"/>
</dbReference>
<proteinExistence type="inferred from homology"/>
<evidence type="ECO:0000313" key="3">
    <source>
        <dbReference type="Proteomes" id="UP000800039"/>
    </source>
</evidence>
<dbReference type="SUPFAM" id="SSF48264">
    <property type="entry name" value="Cytochrome P450"/>
    <property type="match status" value="1"/>
</dbReference>
<protein>
    <submittedName>
        <fullName evidence="2">Cytochrome P450</fullName>
    </submittedName>
</protein>
<dbReference type="GO" id="GO:0004497">
    <property type="term" value="F:monooxygenase activity"/>
    <property type="evidence" value="ECO:0007669"/>
    <property type="project" value="InterPro"/>
</dbReference>
<dbReference type="PANTHER" id="PTHR24291:SF175">
    <property type="entry name" value="CYTOCHROME P450"/>
    <property type="match status" value="1"/>
</dbReference>
<dbReference type="RefSeq" id="XP_040786089.1">
    <property type="nucleotide sequence ID" value="XM_040926780.1"/>
</dbReference>
<gene>
    <name evidence="2" type="ORF">K460DRAFT_146614</name>
</gene>
<reference evidence="2" key="1">
    <citation type="submission" date="2020-01" db="EMBL/GenBank/DDBJ databases">
        <authorList>
            <consortium name="DOE Joint Genome Institute"/>
            <person name="Haridas S."/>
            <person name="Albert R."/>
            <person name="Binder M."/>
            <person name="Bloem J."/>
            <person name="Labutti K."/>
            <person name="Salamov A."/>
            <person name="Andreopoulos B."/>
            <person name="Baker S.E."/>
            <person name="Barry K."/>
            <person name="Bills G."/>
            <person name="Bluhm B.H."/>
            <person name="Cannon C."/>
            <person name="Castanera R."/>
            <person name="Culley D.E."/>
            <person name="Daum C."/>
            <person name="Ezra D."/>
            <person name="Gonzalez J.B."/>
            <person name="Henrissat B."/>
            <person name="Kuo A."/>
            <person name="Liang C."/>
            <person name="Lipzen A."/>
            <person name="Lutzoni F."/>
            <person name="Magnuson J."/>
            <person name="Mondo S."/>
            <person name="Nolan M."/>
            <person name="Ohm R."/>
            <person name="Pangilinan J."/>
            <person name="Park H.-J."/>
            <person name="Ramirez L."/>
            <person name="Alfaro M."/>
            <person name="Sun H."/>
            <person name="Tritt A."/>
            <person name="Yoshinaga Y."/>
            <person name="Zwiers L.-H."/>
            <person name="Turgeon B.G."/>
            <person name="Goodwin S.B."/>
            <person name="Spatafora J.W."/>
            <person name="Crous P.W."/>
            <person name="Grigoriev I.V."/>
        </authorList>
    </citation>
    <scope>NUCLEOTIDE SEQUENCE</scope>
    <source>
        <strain evidence="2">CBS 394.84</strain>
    </source>
</reference>
<dbReference type="GO" id="GO:0005506">
    <property type="term" value="F:iron ion binding"/>
    <property type="evidence" value="ECO:0007669"/>
    <property type="project" value="InterPro"/>
</dbReference>
<dbReference type="GO" id="GO:0016705">
    <property type="term" value="F:oxidoreductase activity, acting on paired donors, with incorporation or reduction of molecular oxygen"/>
    <property type="evidence" value="ECO:0007669"/>
    <property type="project" value="InterPro"/>
</dbReference>